<dbReference type="AlphaFoldDB" id="A0A3Q8IJ88"/>
<feature type="compositionally biased region" description="Polar residues" evidence="1">
    <location>
        <begin position="284"/>
        <end position="294"/>
    </location>
</feature>
<gene>
    <name evidence="2" type="ORF">LdCL_320022300</name>
</gene>
<sequence>MSDAFETRMSAMRARLSSLCHTVEEREEEQQQQRRVFEHRYFVEARAVGSAAAPAATNPIASTSTPPSSAPISRPVTSKSQVPRTNGISERDVNQVHSAPRKDAAFGHHFGTSSPPAFITRTCAAKPGSGVNAMLQLARHHASGSLSEAGVTNDIVRIRGGLPSPVPKAPATVSPGAFAANAGQDNMDCSPVPFMPCGVAGSHSCGFPERFPSPRRPTASLAANTVNLTPRNGEGCTPQNTPREESRITAADATIVGTMLADEATSFDAFRVVQERLRQKMMQLTTSSPQSVVPLSTRGAPAEAAVSDDATAPREELPHRGLTESRAVSDADDSSPSPRPPPGTRAETATPTRSPGEDDSFSHDTAPLPPTSSWCQHDQGDSSVDVEVLPAAAEPATENASETRLFTHGFLHDSVAGDGDETTAVSREWQWSRCGAQSTKAGTANAPRGVFRDPTAHHLRTSRMPSSDAHFNPTAGEQRVSSREYRRSPEAAMAGRVQGDRGRSGRTTASSQHRVSSAPRRSGSRHAPSSTSAARWPATREGSTSTAARSRKSAPKAAARPKPISLNVEATILCPVTGAELFALLRMRGLIDSEGDTEEYRLPPVRCHRLYVTAEEHRQLKLLRQSLHSLVAEEQRQDIPSYQRVTVSARSRNAEFAPPPPVLRFMDV</sequence>
<evidence type="ECO:0000313" key="2">
    <source>
        <dbReference type="EMBL" id="AYU81715.1"/>
    </source>
</evidence>
<feature type="region of interest" description="Disordered" evidence="1">
    <location>
        <begin position="460"/>
        <end position="561"/>
    </location>
</feature>
<protein>
    <submittedName>
        <fullName evidence="2">Uncharacterized protein</fullName>
    </submittedName>
</protein>
<dbReference type="VEuPathDB" id="TriTrypDB:LdCL_320022300"/>
<feature type="compositionally biased region" description="Polar residues" evidence="1">
    <location>
        <begin position="76"/>
        <end position="88"/>
    </location>
</feature>
<feature type="region of interest" description="Disordered" evidence="1">
    <location>
        <begin position="284"/>
        <end position="383"/>
    </location>
</feature>
<proteinExistence type="predicted"/>
<dbReference type="Proteomes" id="UP000274082">
    <property type="component" value="Chromosome 32"/>
</dbReference>
<feature type="compositionally biased region" description="Polar residues" evidence="1">
    <location>
        <begin position="505"/>
        <end position="515"/>
    </location>
</feature>
<accession>A0A3Q8IJ88</accession>
<keyword evidence="3" id="KW-1185">Reference proteome</keyword>
<feature type="compositionally biased region" description="Low complexity" evidence="1">
    <location>
        <begin position="52"/>
        <end position="75"/>
    </location>
</feature>
<evidence type="ECO:0000256" key="1">
    <source>
        <dbReference type="SAM" id="MobiDB-lite"/>
    </source>
</evidence>
<reference evidence="2 3" key="1">
    <citation type="journal article" date="2018" name="Sci. Rep.">
        <title>A complete Leishmania donovani reference genome identifies novel genetic variations associated with virulence.</title>
        <authorList>
            <person name="Lypaczewski P."/>
            <person name="Hoshizaki J."/>
            <person name="Zhang W.-W."/>
            <person name="McCall L.-I."/>
            <person name="Torcivia-Rodriguez J."/>
            <person name="Simonyan V."/>
            <person name="Kaur A."/>
            <person name="Dewar K."/>
            <person name="Matlashewski G."/>
        </authorList>
    </citation>
    <scope>NUCLEOTIDE SEQUENCE [LARGE SCALE GENOMIC DNA]</scope>
    <source>
        <strain evidence="2 3">LdCL</strain>
    </source>
</reference>
<feature type="compositionally biased region" description="Basic and acidic residues" evidence="1">
    <location>
        <begin position="480"/>
        <end position="489"/>
    </location>
</feature>
<name>A0A3Q8IJ88_LEIDO</name>
<feature type="region of interest" description="Disordered" evidence="1">
    <location>
        <begin position="227"/>
        <end position="248"/>
    </location>
</feature>
<evidence type="ECO:0000313" key="3">
    <source>
        <dbReference type="Proteomes" id="UP000274082"/>
    </source>
</evidence>
<feature type="region of interest" description="Disordered" evidence="1">
    <location>
        <begin position="52"/>
        <end position="95"/>
    </location>
</feature>
<dbReference type="VEuPathDB" id="TriTrypDB:LDHU3_32.2130"/>
<dbReference type="OrthoDB" id="246306at2759"/>
<dbReference type="EMBL" id="CP029531">
    <property type="protein sequence ID" value="AYU81715.1"/>
    <property type="molecule type" value="Genomic_DNA"/>
</dbReference>
<organism evidence="2 3">
    <name type="scientific">Leishmania donovani</name>
    <dbReference type="NCBI Taxonomy" id="5661"/>
    <lineage>
        <taxon>Eukaryota</taxon>
        <taxon>Discoba</taxon>
        <taxon>Euglenozoa</taxon>
        <taxon>Kinetoplastea</taxon>
        <taxon>Metakinetoplastina</taxon>
        <taxon>Trypanosomatida</taxon>
        <taxon>Trypanosomatidae</taxon>
        <taxon>Leishmaniinae</taxon>
        <taxon>Leishmania</taxon>
    </lineage>
</organism>
<feature type="compositionally biased region" description="Basic and acidic residues" evidence="1">
    <location>
        <begin position="311"/>
        <end position="329"/>
    </location>
</feature>
<dbReference type="VEuPathDB" id="TriTrypDB:LdBPK_321680.1"/>